<dbReference type="Proteomes" id="UP001085076">
    <property type="component" value="Miscellaneous, Linkage group lg01"/>
</dbReference>
<dbReference type="AlphaFoldDB" id="A0A9D5D7P7"/>
<comment type="caution">
    <text evidence="2">The sequence shown here is derived from an EMBL/GenBank/DDBJ whole genome shotgun (WGS) entry which is preliminary data.</text>
</comment>
<dbReference type="EMBL" id="JAGGNH010000001">
    <property type="protein sequence ID" value="KAJ0985600.1"/>
    <property type="molecule type" value="Genomic_DNA"/>
</dbReference>
<protein>
    <submittedName>
        <fullName evidence="2">Uncharacterized protein</fullName>
    </submittedName>
</protein>
<organism evidence="2 3">
    <name type="scientific">Dioscorea zingiberensis</name>
    <dbReference type="NCBI Taxonomy" id="325984"/>
    <lineage>
        <taxon>Eukaryota</taxon>
        <taxon>Viridiplantae</taxon>
        <taxon>Streptophyta</taxon>
        <taxon>Embryophyta</taxon>
        <taxon>Tracheophyta</taxon>
        <taxon>Spermatophyta</taxon>
        <taxon>Magnoliopsida</taxon>
        <taxon>Liliopsida</taxon>
        <taxon>Dioscoreales</taxon>
        <taxon>Dioscoreaceae</taxon>
        <taxon>Dioscorea</taxon>
    </lineage>
</organism>
<sequence length="68" mass="7637">MAHDQALCDIQLLIWNTWLYVTPTLAVIDEGWTIFLAAGVGGILLFDFRFHLATVEASEKWDNVSLEG</sequence>
<keyword evidence="3" id="KW-1185">Reference proteome</keyword>
<evidence type="ECO:0000313" key="3">
    <source>
        <dbReference type="Proteomes" id="UP001085076"/>
    </source>
</evidence>
<gene>
    <name evidence="2" type="ORF">J5N97_003956</name>
</gene>
<evidence type="ECO:0000313" key="2">
    <source>
        <dbReference type="EMBL" id="KAJ0985600.1"/>
    </source>
</evidence>
<keyword evidence="1" id="KW-1133">Transmembrane helix</keyword>
<evidence type="ECO:0000256" key="1">
    <source>
        <dbReference type="SAM" id="Phobius"/>
    </source>
</evidence>
<name>A0A9D5D7P7_9LILI</name>
<keyword evidence="1" id="KW-0812">Transmembrane</keyword>
<keyword evidence="1" id="KW-0472">Membrane</keyword>
<reference evidence="2" key="1">
    <citation type="submission" date="2021-03" db="EMBL/GenBank/DDBJ databases">
        <authorList>
            <person name="Li Z."/>
            <person name="Yang C."/>
        </authorList>
    </citation>
    <scope>NUCLEOTIDE SEQUENCE</scope>
    <source>
        <strain evidence="2">Dzin_1.0</strain>
        <tissue evidence="2">Leaf</tissue>
    </source>
</reference>
<reference evidence="2" key="2">
    <citation type="journal article" date="2022" name="Hortic Res">
        <title>The genome of Dioscorea zingiberensis sheds light on the biosynthesis, origin and evolution of the medicinally important diosgenin saponins.</title>
        <authorList>
            <person name="Li Y."/>
            <person name="Tan C."/>
            <person name="Li Z."/>
            <person name="Guo J."/>
            <person name="Li S."/>
            <person name="Chen X."/>
            <person name="Wang C."/>
            <person name="Dai X."/>
            <person name="Yang H."/>
            <person name="Song W."/>
            <person name="Hou L."/>
            <person name="Xu J."/>
            <person name="Tong Z."/>
            <person name="Xu A."/>
            <person name="Yuan X."/>
            <person name="Wang W."/>
            <person name="Yang Q."/>
            <person name="Chen L."/>
            <person name="Sun Z."/>
            <person name="Wang K."/>
            <person name="Pan B."/>
            <person name="Chen J."/>
            <person name="Bao Y."/>
            <person name="Liu F."/>
            <person name="Qi X."/>
            <person name="Gang D.R."/>
            <person name="Wen J."/>
            <person name="Li J."/>
        </authorList>
    </citation>
    <scope>NUCLEOTIDE SEQUENCE</scope>
    <source>
        <strain evidence="2">Dzin_1.0</strain>
    </source>
</reference>
<feature type="transmembrane region" description="Helical" evidence="1">
    <location>
        <begin position="32"/>
        <end position="50"/>
    </location>
</feature>
<proteinExistence type="predicted"/>
<accession>A0A9D5D7P7</accession>